<protein>
    <submittedName>
        <fullName evidence="1">Uncharacterized protein</fullName>
    </submittedName>
</protein>
<evidence type="ECO:0000313" key="2">
    <source>
        <dbReference type="Proteomes" id="UP000814128"/>
    </source>
</evidence>
<keyword evidence="2" id="KW-1185">Reference proteome</keyword>
<accession>A0ACB8QFB9</accession>
<dbReference type="EMBL" id="MU273626">
    <property type="protein sequence ID" value="KAI0030347.1"/>
    <property type="molecule type" value="Genomic_DNA"/>
</dbReference>
<organism evidence="1 2">
    <name type="scientific">Vararia minispora EC-137</name>
    <dbReference type="NCBI Taxonomy" id="1314806"/>
    <lineage>
        <taxon>Eukaryota</taxon>
        <taxon>Fungi</taxon>
        <taxon>Dikarya</taxon>
        <taxon>Basidiomycota</taxon>
        <taxon>Agaricomycotina</taxon>
        <taxon>Agaricomycetes</taxon>
        <taxon>Russulales</taxon>
        <taxon>Lachnocladiaceae</taxon>
        <taxon>Vararia</taxon>
    </lineage>
</organism>
<proteinExistence type="predicted"/>
<comment type="caution">
    <text evidence="1">The sequence shown here is derived from an EMBL/GenBank/DDBJ whole genome shotgun (WGS) entry which is preliminary data.</text>
</comment>
<reference evidence="1" key="1">
    <citation type="submission" date="2021-02" db="EMBL/GenBank/DDBJ databases">
        <authorList>
            <consortium name="DOE Joint Genome Institute"/>
            <person name="Ahrendt S."/>
            <person name="Looney B.P."/>
            <person name="Miyauchi S."/>
            <person name="Morin E."/>
            <person name="Drula E."/>
            <person name="Courty P.E."/>
            <person name="Chicoki N."/>
            <person name="Fauchery L."/>
            <person name="Kohler A."/>
            <person name="Kuo A."/>
            <person name="Labutti K."/>
            <person name="Pangilinan J."/>
            <person name="Lipzen A."/>
            <person name="Riley R."/>
            <person name="Andreopoulos W."/>
            <person name="He G."/>
            <person name="Johnson J."/>
            <person name="Barry K.W."/>
            <person name="Grigoriev I.V."/>
            <person name="Nagy L."/>
            <person name="Hibbett D."/>
            <person name="Henrissat B."/>
            <person name="Matheny P.B."/>
            <person name="Labbe J."/>
            <person name="Martin F."/>
        </authorList>
    </citation>
    <scope>NUCLEOTIDE SEQUENCE</scope>
    <source>
        <strain evidence="1">EC-137</strain>
    </source>
</reference>
<dbReference type="Proteomes" id="UP000814128">
    <property type="component" value="Unassembled WGS sequence"/>
</dbReference>
<sequence>MPPSGAKCKICRDSPSKYSCPRCHILYCSIPCYKTHNGGVIALTTSYMASLEQVVFLASPLRPLTELNWPYVADESAYPDPLKRDDPKPLQLRQYEAIATSPRIREILAAHPQLKDILRTIESLRGAAREEALQRGLGVAVGDSTSRTPQSRTEDNGFAFMDESDQDTLRKLAEAVEAAVRGDQTLGLDWGD</sequence>
<reference evidence="1" key="2">
    <citation type="journal article" date="2022" name="New Phytol.">
        <title>Evolutionary transition to the ectomycorrhizal habit in the genomes of a hyperdiverse lineage of mushroom-forming fungi.</title>
        <authorList>
            <person name="Looney B."/>
            <person name="Miyauchi S."/>
            <person name="Morin E."/>
            <person name="Drula E."/>
            <person name="Courty P.E."/>
            <person name="Kohler A."/>
            <person name="Kuo A."/>
            <person name="LaButti K."/>
            <person name="Pangilinan J."/>
            <person name="Lipzen A."/>
            <person name="Riley R."/>
            <person name="Andreopoulos W."/>
            <person name="He G."/>
            <person name="Johnson J."/>
            <person name="Nolan M."/>
            <person name="Tritt A."/>
            <person name="Barry K.W."/>
            <person name="Grigoriev I.V."/>
            <person name="Nagy L.G."/>
            <person name="Hibbett D."/>
            <person name="Henrissat B."/>
            <person name="Matheny P.B."/>
            <person name="Labbe J."/>
            <person name="Martin F.M."/>
        </authorList>
    </citation>
    <scope>NUCLEOTIDE SEQUENCE</scope>
    <source>
        <strain evidence="1">EC-137</strain>
    </source>
</reference>
<gene>
    <name evidence="1" type="ORF">K488DRAFT_54431</name>
</gene>
<name>A0ACB8QFB9_9AGAM</name>
<evidence type="ECO:0000313" key="1">
    <source>
        <dbReference type="EMBL" id="KAI0030347.1"/>
    </source>
</evidence>